<reference evidence="1" key="1">
    <citation type="submission" date="2023-10" db="EMBL/GenBank/DDBJ databases">
        <authorList>
            <person name="Chen Y."/>
            <person name="Shah S."/>
            <person name="Dougan E. K."/>
            <person name="Thang M."/>
            <person name="Chan C."/>
        </authorList>
    </citation>
    <scope>NUCLEOTIDE SEQUENCE [LARGE SCALE GENOMIC DNA]</scope>
</reference>
<sequence>MPYPAAFPTALPTPSPTLSPTFLPGWPTPHPTFLPAAAMAGSMSGAGAAAAGDPRLQNAGKHVLINVPRGMGAEDALFRAQADARQLGGSCADMYFQEVDVTGSQGLGQRQIKLEAIITACRSLRTRLRNGSLWGYDSAQLN</sequence>
<proteinExistence type="predicted"/>
<accession>A0ABN9XI33</accession>
<protein>
    <submittedName>
        <fullName evidence="1">Uncharacterized protein</fullName>
    </submittedName>
</protein>
<comment type="caution">
    <text evidence="1">The sequence shown here is derived from an EMBL/GenBank/DDBJ whole genome shotgun (WGS) entry which is preliminary data.</text>
</comment>
<organism evidence="1 2">
    <name type="scientific">Prorocentrum cordatum</name>
    <dbReference type="NCBI Taxonomy" id="2364126"/>
    <lineage>
        <taxon>Eukaryota</taxon>
        <taxon>Sar</taxon>
        <taxon>Alveolata</taxon>
        <taxon>Dinophyceae</taxon>
        <taxon>Prorocentrales</taxon>
        <taxon>Prorocentraceae</taxon>
        <taxon>Prorocentrum</taxon>
    </lineage>
</organism>
<dbReference type="EMBL" id="CAUYUJ010020596">
    <property type="protein sequence ID" value="CAK0899390.1"/>
    <property type="molecule type" value="Genomic_DNA"/>
</dbReference>
<gene>
    <name evidence="1" type="ORF">PCOR1329_LOCUS76908</name>
</gene>
<dbReference type="Proteomes" id="UP001189429">
    <property type="component" value="Unassembled WGS sequence"/>
</dbReference>
<keyword evidence="2" id="KW-1185">Reference proteome</keyword>
<name>A0ABN9XI33_9DINO</name>
<evidence type="ECO:0000313" key="2">
    <source>
        <dbReference type="Proteomes" id="UP001189429"/>
    </source>
</evidence>
<evidence type="ECO:0000313" key="1">
    <source>
        <dbReference type="EMBL" id="CAK0899390.1"/>
    </source>
</evidence>